<keyword evidence="9 11" id="KW-0057">Aromatic amino acid biosynthesis</keyword>
<dbReference type="OrthoDB" id="9808276at2"/>
<evidence type="ECO:0000256" key="2">
    <source>
        <dbReference type="ARBA" id="ARBA00006997"/>
    </source>
</evidence>
<comment type="similarity">
    <text evidence="2 11">Belongs to the shikimate kinase family.</text>
</comment>
<dbReference type="UniPathway" id="UPA00053">
    <property type="reaction ID" value="UER00088"/>
</dbReference>
<dbReference type="InterPro" id="IPR000623">
    <property type="entry name" value="Shikimate_kinase/TSH1"/>
</dbReference>
<dbReference type="RefSeq" id="WP_113956491.1">
    <property type="nucleotide sequence ID" value="NZ_QNRR01000001.1"/>
</dbReference>
<dbReference type="GO" id="GO:0008652">
    <property type="term" value="P:amino acid biosynthetic process"/>
    <property type="evidence" value="ECO:0007669"/>
    <property type="project" value="UniProtKB-KW"/>
</dbReference>
<gene>
    <name evidence="11" type="primary">aroK</name>
    <name evidence="14" type="ORF">DES53_101362</name>
</gene>
<dbReference type="SUPFAM" id="SSF51735">
    <property type="entry name" value="NAD(P)-binding Rossmann-fold domains"/>
    <property type="match status" value="1"/>
</dbReference>
<comment type="cofactor">
    <cofactor evidence="11">
        <name>Mg(2+)</name>
        <dbReference type="ChEBI" id="CHEBI:18420"/>
    </cofactor>
    <text evidence="11">Binds 1 Mg(2+) ion per subunit.</text>
</comment>
<protein>
    <recommendedName>
        <fullName evidence="3 11">Shikimate kinase</fullName>
        <shortName evidence="11">SK</shortName>
        <ecNumber evidence="3 11">2.7.1.71</ecNumber>
    </recommendedName>
</protein>
<evidence type="ECO:0000256" key="5">
    <source>
        <dbReference type="ARBA" id="ARBA00022679"/>
    </source>
</evidence>
<dbReference type="InterPro" id="IPR036291">
    <property type="entry name" value="NAD(P)-bd_dom_sf"/>
</dbReference>
<reference evidence="14 15" key="1">
    <citation type="submission" date="2018-06" db="EMBL/GenBank/DDBJ databases">
        <title>Genomic Encyclopedia of Type Strains, Phase IV (KMG-IV): sequencing the most valuable type-strain genomes for metagenomic binning, comparative biology and taxonomic classification.</title>
        <authorList>
            <person name="Goeker M."/>
        </authorList>
    </citation>
    <scope>NUCLEOTIDE SEQUENCE [LARGE SCALE GENOMIC DNA]</scope>
    <source>
        <strain evidence="14 15">DSM 25532</strain>
    </source>
</reference>
<dbReference type="Gene3D" id="3.40.50.300">
    <property type="entry name" value="P-loop containing nucleotide triphosphate hydrolases"/>
    <property type="match status" value="1"/>
</dbReference>
<dbReference type="Pfam" id="PF01202">
    <property type="entry name" value="SKI"/>
    <property type="match status" value="1"/>
</dbReference>
<evidence type="ECO:0000256" key="10">
    <source>
        <dbReference type="ARBA" id="ARBA00048567"/>
    </source>
</evidence>
<feature type="binding site" evidence="11">
    <location>
        <position position="362"/>
    </location>
    <ligand>
        <name>substrate</name>
    </ligand>
</feature>
<evidence type="ECO:0000256" key="11">
    <source>
        <dbReference type="HAMAP-Rule" id="MF_00109"/>
    </source>
</evidence>
<keyword evidence="5 11" id="KW-0808">Transferase</keyword>
<evidence type="ECO:0000256" key="4">
    <source>
        <dbReference type="ARBA" id="ARBA00022605"/>
    </source>
</evidence>
<feature type="binding site" evidence="11">
    <location>
        <position position="384"/>
    </location>
    <ligand>
        <name>substrate</name>
    </ligand>
</feature>
<dbReference type="Pfam" id="PF01370">
    <property type="entry name" value="Epimerase"/>
    <property type="match status" value="1"/>
</dbReference>
<dbReference type="PROSITE" id="PS01128">
    <property type="entry name" value="SHIKIMATE_KINASE"/>
    <property type="match status" value="1"/>
</dbReference>
<dbReference type="InterPro" id="IPR001509">
    <property type="entry name" value="Epimerase_deHydtase"/>
</dbReference>
<keyword evidence="15" id="KW-1185">Reference proteome</keyword>
<dbReference type="GO" id="GO:0005524">
    <property type="term" value="F:ATP binding"/>
    <property type="evidence" value="ECO:0007669"/>
    <property type="project" value="UniProtKB-UniRule"/>
</dbReference>
<dbReference type="SUPFAM" id="SSF52540">
    <property type="entry name" value="P-loop containing nucleoside triphosphate hydrolases"/>
    <property type="match status" value="1"/>
</dbReference>
<dbReference type="InterPro" id="IPR027417">
    <property type="entry name" value="P-loop_NTPase"/>
</dbReference>
<dbReference type="InterPro" id="IPR031322">
    <property type="entry name" value="Shikimate/glucono_kinase"/>
</dbReference>
<dbReference type="PANTHER" id="PTHR21087:SF16">
    <property type="entry name" value="SHIKIMATE KINASE 1, CHLOROPLASTIC"/>
    <property type="match status" value="1"/>
</dbReference>
<comment type="caution">
    <text evidence="11">Lacks conserved residue(s) required for the propagation of feature annotation.</text>
</comment>
<name>A0A366HVP6_9BACT</name>
<dbReference type="EC" id="2.7.1.71" evidence="3 11"/>
<feature type="binding site" evidence="11">
    <location>
        <position position="422"/>
    </location>
    <ligand>
        <name>ATP</name>
        <dbReference type="ChEBI" id="CHEBI:30616"/>
    </ligand>
</feature>
<dbReference type="EMBL" id="QNRR01000001">
    <property type="protein sequence ID" value="RBP47565.1"/>
    <property type="molecule type" value="Genomic_DNA"/>
</dbReference>
<evidence type="ECO:0000256" key="12">
    <source>
        <dbReference type="SAM" id="MobiDB-lite"/>
    </source>
</evidence>
<keyword evidence="11" id="KW-0460">Magnesium</keyword>
<feature type="domain" description="NAD-dependent epimerase/dehydratase" evidence="13">
    <location>
        <begin position="4"/>
        <end position="135"/>
    </location>
</feature>
<evidence type="ECO:0000256" key="1">
    <source>
        <dbReference type="ARBA" id="ARBA00004842"/>
    </source>
</evidence>
<dbReference type="HAMAP" id="MF_00109">
    <property type="entry name" value="Shikimate_kinase"/>
    <property type="match status" value="1"/>
</dbReference>
<proteinExistence type="inferred from homology"/>
<evidence type="ECO:0000313" key="15">
    <source>
        <dbReference type="Proteomes" id="UP000253426"/>
    </source>
</evidence>
<dbReference type="GO" id="GO:0005829">
    <property type="term" value="C:cytosol"/>
    <property type="evidence" value="ECO:0007669"/>
    <property type="project" value="TreeGrafter"/>
</dbReference>
<dbReference type="GO" id="GO:0009073">
    <property type="term" value="P:aromatic amino acid family biosynthetic process"/>
    <property type="evidence" value="ECO:0007669"/>
    <property type="project" value="UniProtKB-KW"/>
</dbReference>
<feature type="binding site" evidence="11">
    <location>
        <position position="441"/>
    </location>
    <ligand>
        <name>substrate</name>
    </ligand>
</feature>
<feature type="binding site" evidence="11">
    <location>
        <position position="338"/>
    </location>
    <ligand>
        <name>substrate</name>
    </ligand>
</feature>
<comment type="pathway">
    <text evidence="1 11">Metabolic intermediate biosynthesis; chorismate biosynthesis; chorismate from D-erythrose 4-phosphate and phosphoenolpyruvate: step 5/7.</text>
</comment>
<organism evidence="14 15">
    <name type="scientific">Roseimicrobium gellanilyticum</name>
    <dbReference type="NCBI Taxonomy" id="748857"/>
    <lineage>
        <taxon>Bacteria</taxon>
        <taxon>Pseudomonadati</taxon>
        <taxon>Verrucomicrobiota</taxon>
        <taxon>Verrucomicrobiia</taxon>
        <taxon>Verrucomicrobiales</taxon>
        <taxon>Verrucomicrobiaceae</taxon>
        <taxon>Roseimicrobium</taxon>
    </lineage>
</organism>
<evidence type="ECO:0000256" key="9">
    <source>
        <dbReference type="ARBA" id="ARBA00023141"/>
    </source>
</evidence>
<keyword evidence="7 11" id="KW-0418">Kinase</keyword>
<keyword evidence="4 11" id="KW-0028">Amino-acid biosynthesis</keyword>
<comment type="subcellular location">
    <subcellularLocation>
        <location evidence="11">Cytoplasm</location>
    </subcellularLocation>
</comment>
<comment type="function">
    <text evidence="11">Catalyzes the specific phosphorylation of the 3-hydroxyl group of shikimic acid using ATP as a cosubstrate.</text>
</comment>
<dbReference type="GO" id="GO:0009423">
    <property type="term" value="P:chorismate biosynthetic process"/>
    <property type="evidence" value="ECO:0007669"/>
    <property type="project" value="UniProtKB-UniRule"/>
</dbReference>
<evidence type="ECO:0000256" key="8">
    <source>
        <dbReference type="ARBA" id="ARBA00022840"/>
    </source>
</evidence>
<comment type="subunit">
    <text evidence="11">Monomer.</text>
</comment>
<dbReference type="PANTHER" id="PTHR21087">
    <property type="entry name" value="SHIKIMATE KINASE"/>
    <property type="match status" value="1"/>
</dbReference>
<keyword evidence="11" id="KW-0479">Metal-binding</keyword>
<evidence type="ECO:0000256" key="6">
    <source>
        <dbReference type="ARBA" id="ARBA00022741"/>
    </source>
</evidence>
<keyword evidence="6 11" id="KW-0547">Nucleotide-binding</keyword>
<feature type="binding site" evidence="11">
    <location>
        <position position="320"/>
    </location>
    <ligand>
        <name>Mg(2+)</name>
        <dbReference type="ChEBI" id="CHEBI:18420"/>
    </ligand>
</feature>
<dbReference type="AlphaFoldDB" id="A0A366HVP6"/>
<dbReference type="InterPro" id="IPR023000">
    <property type="entry name" value="Shikimate_kinase_CS"/>
</dbReference>
<feature type="region of interest" description="Disordered" evidence="12">
    <location>
        <begin position="418"/>
        <end position="437"/>
    </location>
</feature>
<dbReference type="Gene3D" id="3.40.50.720">
    <property type="entry name" value="NAD(P)-binding Rossmann-like Domain"/>
    <property type="match status" value="1"/>
</dbReference>
<accession>A0A366HVP6</accession>
<dbReference type="GO" id="GO:0004765">
    <property type="term" value="F:shikimate kinase activity"/>
    <property type="evidence" value="ECO:0007669"/>
    <property type="project" value="UniProtKB-UniRule"/>
</dbReference>
<dbReference type="GO" id="GO:0000287">
    <property type="term" value="F:magnesium ion binding"/>
    <property type="evidence" value="ECO:0007669"/>
    <property type="project" value="UniProtKB-UniRule"/>
</dbReference>
<dbReference type="CDD" id="cd00464">
    <property type="entry name" value="SK"/>
    <property type="match status" value="1"/>
</dbReference>
<dbReference type="PRINTS" id="PR01100">
    <property type="entry name" value="SHIKIMTKNASE"/>
</dbReference>
<evidence type="ECO:0000256" key="3">
    <source>
        <dbReference type="ARBA" id="ARBA00012154"/>
    </source>
</evidence>
<comment type="catalytic activity">
    <reaction evidence="10 11">
        <text>shikimate + ATP = 3-phosphoshikimate + ADP + H(+)</text>
        <dbReference type="Rhea" id="RHEA:13121"/>
        <dbReference type="ChEBI" id="CHEBI:15378"/>
        <dbReference type="ChEBI" id="CHEBI:30616"/>
        <dbReference type="ChEBI" id="CHEBI:36208"/>
        <dbReference type="ChEBI" id="CHEBI:145989"/>
        <dbReference type="ChEBI" id="CHEBI:456216"/>
        <dbReference type="EC" id="2.7.1.71"/>
    </reaction>
</comment>
<keyword evidence="11" id="KW-0963">Cytoplasm</keyword>
<feature type="binding site" evidence="11">
    <location>
        <begin position="316"/>
        <end position="321"/>
    </location>
    <ligand>
        <name>ATP</name>
        <dbReference type="ChEBI" id="CHEBI:30616"/>
    </ligand>
</feature>
<sequence>MRYLVIGCGYIGERVADLLHEAGHDVAGVTHSPESAQRLAAAKPYPVHAFDVSQAAEVQALSEKFGGSPAWVIHCASSSRGGAETYRQVHLAGCNNLRASFPAAKILFTSSTSVYPQTDGSVVTEESDATPDRETSQILRATEELVLAGGGSVARLAGIYGPSRSFVLKSYLEGTATIEGNDGNGRYLNQIHREDAARALVHLTTTAPLGIYNVTDDTPVTQRECYTALSWRFEKLMPPVTEPNTQRKRAWTHKRVSNAKLRSTGFTLSYPSYEEAIAQDPDLVRSIMVQLGGNGAAPSAADASRGCNVILVGLMGSGKSTVGRMVAQSLGFGFADTDHLITDVAGQTIPEIFAAEGEEGFRVRETAALRSLIGRDGLVIATGGGIVTRPENLPLLKQLGFVVWLSADPNVLHRRTAHSHDRPLLKNPDPAGTLRKLHDGRSPLYEQASDMKINTDDFSPQDVAYGVAETARVHFSKASPAPRTHPHS</sequence>
<keyword evidence="8 11" id="KW-0067">ATP-binding</keyword>
<evidence type="ECO:0000259" key="13">
    <source>
        <dbReference type="Pfam" id="PF01370"/>
    </source>
</evidence>
<comment type="caution">
    <text evidence="14">The sequence shown here is derived from an EMBL/GenBank/DDBJ whole genome shotgun (WGS) entry which is preliminary data.</text>
</comment>
<evidence type="ECO:0000313" key="14">
    <source>
        <dbReference type="EMBL" id="RBP47565.1"/>
    </source>
</evidence>
<dbReference type="Proteomes" id="UP000253426">
    <property type="component" value="Unassembled WGS sequence"/>
</dbReference>
<evidence type="ECO:0000256" key="7">
    <source>
        <dbReference type="ARBA" id="ARBA00022777"/>
    </source>
</evidence>